<dbReference type="Pfam" id="PF00496">
    <property type="entry name" value="SBP_bac_5"/>
    <property type="match status" value="1"/>
</dbReference>
<dbReference type="GO" id="GO:0042597">
    <property type="term" value="C:periplasmic space"/>
    <property type="evidence" value="ECO:0007669"/>
    <property type="project" value="UniProtKB-ARBA"/>
</dbReference>
<dbReference type="InterPro" id="IPR000914">
    <property type="entry name" value="SBP_5_dom"/>
</dbReference>
<gene>
    <name evidence="3" type="ORF">AVDCRST_MAG50-1178</name>
</gene>
<dbReference type="InterPro" id="IPR039424">
    <property type="entry name" value="SBP_5"/>
</dbReference>
<feature type="domain" description="Solute-binding protein family 5" evidence="2">
    <location>
        <begin position="73"/>
        <end position="446"/>
    </location>
</feature>
<evidence type="ECO:0000313" key="3">
    <source>
        <dbReference type="EMBL" id="CAA9230743.1"/>
    </source>
</evidence>
<dbReference type="Gene3D" id="3.10.105.10">
    <property type="entry name" value="Dipeptide-binding Protein, Domain 3"/>
    <property type="match status" value="1"/>
</dbReference>
<keyword evidence="1" id="KW-0732">Signal</keyword>
<proteinExistence type="predicted"/>
<dbReference type="GO" id="GO:0043190">
    <property type="term" value="C:ATP-binding cassette (ABC) transporter complex"/>
    <property type="evidence" value="ECO:0007669"/>
    <property type="project" value="InterPro"/>
</dbReference>
<evidence type="ECO:0000256" key="1">
    <source>
        <dbReference type="ARBA" id="ARBA00022729"/>
    </source>
</evidence>
<dbReference type="GO" id="GO:0015833">
    <property type="term" value="P:peptide transport"/>
    <property type="evidence" value="ECO:0007669"/>
    <property type="project" value="TreeGrafter"/>
</dbReference>
<sequence length="538" mass="57955">MALSVVLLGACGGSDGGGAGGDDEELTPKAGGSLVMAIEADSNGFFPPVVSGRGMIMVSIFDTLMAADEKGLVRPYMAESLTPNAEFTAWTLKLRPGVMFSDNTPLNAQSIVDGMRYHKESGSRTAGTAAVITSVEAVDDLTVRYTLTGPNGAFPSLLAGVLGMPFSTKQADAVGKDAFSTAPVGAGPFTFVSWQRDNALVVKKNPNYWQKDKGLPYLDQVTFKPIPDEDARLATLMSGDADIMQTVRQAQNVKRAAADGSIKNYPDIGNVVADLNLNMGKPPTNDVRVRKAMAYAVDQRQLISVQGLDGIAPVTKQLFAADSPYYSPRADAAYADNDMNRAKALMREYINDPSRSDGKPVGAPPTVRLTCTAGVSSLNDLVLIYQQKWKEAGLEAELDLVDQTVLTQKLVGTAPSYDAQYDVSCNRNGSDDDPDVFYNSYALRNNAANLLDIDDAQVRELVKRGRESGDLEVRKKAYQDLMVRVNELQPYIFHGGLATALGAKPEIHGLADWKFPDGTLGEGHPSASPRFVEIWRQN</sequence>
<dbReference type="PIRSF" id="PIRSF002741">
    <property type="entry name" value="MppA"/>
    <property type="match status" value="1"/>
</dbReference>
<organism evidence="3">
    <name type="scientific">uncultured Acidimicrobiales bacterium</name>
    <dbReference type="NCBI Taxonomy" id="310071"/>
    <lineage>
        <taxon>Bacteria</taxon>
        <taxon>Bacillati</taxon>
        <taxon>Actinomycetota</taxon>
        <taxon>Acidimicrobiia</taxon>
        <taxon>Acidimicrobiales</taxon>
        <taxon>environmental samples</taxon>
    </lineage>
</organism>
<reference evidence="3" key="1">
    <citation type="submission" date="2020-02" db="EMBL/GenBank/DDBJ databases">
        <authorList>
            <person name="Meier V. D."/>
        </authorList>
    </citation>
    <scope>NUCLEOTIDE SEQUENCE</scope>
    <source>
        <strain evidence="3">AVDCRST_MAG50</strain>
    </source>
</reference>
<dbReference type="PANTHER" id="PTHR30290">
    <property type="entry name" value="PERIPLASMIC BINDING COMPONENT OF ABC TRANSPORTER"/>
    <property type="match status" value="1"/>
</dbReference>
<evidence type="ECO:0000259" key="2">
    <source>
        <dbReference type="Pfam" id="PF00496"/>
    </source>
</evidence>
<accession>A0A6J4HQ88</accession>
<name>A0A6J4HQ88_9ACTN</name>
<dbReference type="EMBL" id="CADCTF010000059">
    <property type="protein sequence ID" value="CAA9230743.1"/>
    <property type="molecule type" value="Genomic_DNA"/>
</dbReference>
<dbReference type="GO" id="GO:1904680">
    <property type="term" value="F:peptide transmembrane transporter activity"/>
    <property type="evidence" value="ECO:0007669"/>
    <property type="project" value="TreeGrafter"/>
</dbReference>
<dbReference type="CDD" id="cd00995">
    <property type="entry name" value="PBP2_NikA_DppA_OppA_like"/>
    <property type="match status" value="1"/>
</dbReference>
<protein>
    <submittedName>
        <fullName evidence="3">Oligopeptide ABC transporter, periplasmic oligopeptide-binding protein OppA</fullName>
    </submittedName>
</protein>
<dbReference type="InterPro" id="IPR030678">
    <property type="entry name" value="Peptide/Ni-bd"/>
</dbReference>
<dbReference type="AlphaFoldDB" id="A0A6J4HQ88"/>
<dbReference type="Gene3D" id="3.40.190.10">
    <property type="entry name" value="Periplasmic binding protein-like II"/>
    <property type="match status" value="1"/>
</dbReference>
<dbReference type="SUPFAM" id="SSF53850">
    <property type="entry name" value="Periplasmic binding protein-like II"/>
    <property type="match status" value="1"/>
</dbReference>
<dbReference type="PANTHER" id="PTHR30290:SF38">
    <property type="entry name" value="D,D-DIPEPTIDE-BINDING PERIPLASMIC PROTEIN DDPA-RELATED"/>
    <property type="match status" value="1"/>
</dbReference>